<reference evidence="3 4" key="1">
    <citation type="journal article" date="2020" name="J. Phycol.">
        <title>Comparative genome analysis reveals Cyanidiococcus gen. nov., a new extremophilic red algal genus sister to Cyanidioschyzon (Cyanidioschyzonaceae, Rhodophyta).</title>
        <authorList>
            <person name="Liu S.-L."/>
            <person name="Chiang Y.-R."/>
            <person name="Yoon H.S."/>
            <person name="Fu H.-Y."/>
        </authorList>
    </citation>
    <scope>NUCLEOTIDE SEQUENCE [LARGE SCALE GENOMIC DNA]</scope>
    <source>
        <strain evidence="3 4">THAL066</strain>
    </source>
</reference>
<dbReference type="AlphaFoldDB" id="A0A7J7IMX5"/>
<evidence type="ECO:0000256" key="2">
    <source>
        <dbReference type="SAM" id="MobiDB-lite"/>
    </source>
</evidence>
<gene>
    <name evidence="3" type="ORF">F1559_002683</name>
</gene>
<organism evidence="3 4">
    <name type="scientific">Cyanidiococcus yangmingshanensis</name>
    <dbReference type="NCBI Taxonomy" id="2690220"/>
    <lineage>
        <taxon>Eukaryota</taxon>
        <taxon>Rhodophyta</taxon>
        <taxon>Bangiophyceae</taxon>
        <taxon>Cyanidiales</taxon>
        <taxon>Cyanidiaceae</taxon>
        <taxon>Cyanidiococcus</taxon>
    </lineage>
</organism>
<dbReference type="EMBL" id="VWRR01000003">
    <property type="protein sequence ID" value="KAF6004463.1"/>
    <property type="molecule type" value="Genomic_DNA"/>
</dbReference>
<accession>A0A7J7IMX5</accession>
<feature type="region of interest" description="Disordered" evidence="2">
    <location>
        <begin position="213"/>
        <end position="256"/>
    </location>
</feature>
<evidence type="ECO:0000256" key="1">
    <source>
        <dbReference type="SAM" id="Coils"/>
    </source>
</evidence>
<protein>
    <submittedName>
        <fullName evidence="3">Uncharacterized protein</fullName>
    </submittedName>
</protein>
<evidence type="ECO:0000313" key="3">
    <source>
        <dbReference type="EMBL" id="KAF6004463.1"/>
    </source>
</evidence>
<keyword evidence="4" id="KW-1185">Reference proteome</keyword>
<proteinExistence type="predicted"/>
<comment type="caution">
    <text evidence="3">The sequence shown here is derived from an EMBL/GenBank/DDBJ whole genome shotgun (WGS) entry which is preliminary data.</text>
</comment>
<feature type="coiled-coil region" evidence="1">
    <location>
        <begin position="150"/>
        <end position="177"/>
    </location>
</feature>
<feature type="compositionally biased region" description="Polar residues" evidence="2">
    <location>
        <begin position="222"/>
        <end position="234"/>
    </location>
</feature>
<name>A0A7J7IMX5_9RHOD</name>
<sequence length="256" mass="29175">MKNHVIVLSTVEEKGWFQRWQPRALFAVLATPSQTVTQPTGTSAHSLRVLADIQNLPSKTSLAATVSTKEILVEDWQTGREDALATTDPVERTTKHTPSGGFYKQARRTRRTIGTSPLLVRPLREPSTSISAASPTTCWSEREEAYLMEIAFLRERVTQLEIMYRERREQLRRMERSFPLRCRAIAYEAAVATQRMLQRQRLRHRAEIRSLRTALSARDHTQTSQEGANSTEMQATEVERTSSPTARQRGVQTPDQ</sequence>
<dbReference type="Proteomes" id="UP000530660">
    <property type="component" value="Unassembled WGS sequence"/>
</dbReference>
<keyword evidence="1" id="KW-0175">Coiled coil</keyword>
<evidence type="ECO:0000313" key="4">
    <source>
        <dbReference type="Proteomes" id="UP000530660"/>
    </source>
</evidence>
<feature type="compositionally biased region" description="Polar residues" evidence="2">
    <location>
        <begin position="241"/>
        <end position="256"/>
    </location>
</feature>